<dbReference type="GO" id="GO:0072686">
    <property type="term" value="C:mitotic spindle"/>
    <property type="evidence" value="ECO:0007669"/>
    <property type="project" value="TreeGrafter"/>
</dbReference>
<protein>
    <recommendedName>
        <fullName evidence="13">Kinesin motor domain-containing protein</fullName>
    </recommendedName>
</protein>
<dbReference type="GO" id="GO:0005876">
    <property type="term" value="C:spindle microtubule"/>
    <property type="evidence" value="ECO:0007669"/>
    <property type="project" value="TreeGrafter"/>
</dbReference>
<feature type="binding site" evidence="10">
    <location>
        <begin position="132"/>
        <end position="139"/>
    </location>
    <ligand>
        <name>ATP</name>
        <dbReference type="ChEBI" id="CHEBI:30616"/>
    </ligand>
</feature>
<keyword evidence="16" id="KW-1185">Reference proteome</keyword>
<dbReference type="Proteomes" id="UP000077755">
    <property type="component" value="Chromosome 6"/>
</dbReference>
<evidence type="ECO:0000256" key="11">
    <source>
        <dbReference type="SAM" id="Coils"/>
    </source>
</evidence>
<dbReference type="InterPro" id="IPR001752">
    <property type="entry name" value="Kinesin_motor_dom"/>
</dbReference>
<comment type="subcellular location">
    <subcellularLocation>
        <location evidence="1">Cytoplasm</location>
        <location evidence="1">Cytoskeleton</location>
        <location evidence="1">Spindle</location>
    </subcellularLocation>
</comment>
<dbReference type="InterPro" id="IPR036961">
    <property type="entry name" value="Kinesin_motor_dom_sf"/>
</dbReference>
<dbReference type="GO" id="GO:0005524">
    <property type="term" value="F:ATP binding"/>
    <property type="evidence" value="ECO:0007669"/>
    <property type="project" value="UniProtKB-UniRule"/>
</dbReference>
<dbReference type="InterPro" id="IPR019821">
    <property type="entry name" value="Kinesin_motor_CS"/>
</dbReference>
<keyword evidence="4 10" id="KW-0547">Nucleotide-binding</keyword>
<evidence type="ECO:0000256" key="10">
    <source>
        <dbReference type="PROSITE-ProRule" id="PRU00283"/>
    </source>
</evidence>
<feature type="domain" description="Kinesin motor" evidence="13">
    <location>
        <begin position="46"/>
        <end position="389"/>
    </location>
</feature>
<dbReference type="PANTHER" id="PTHR47970:SF14">
    <property type="entry name" value="125 KDA KINESIN-RELATED PROTEIN-LIKE ISOFORM X1"/>
    <property type="match status" value="1"/>
</dbReference>
<evidence type="ECO:0000256" key="4">
    <source>
        <dbReference type="ARBA" id="ARBA00022741"/>
    </source>
</evidence>
<dbReference type="Gene3D" id="3.40.850.10">
    <property type="entry name" value="Kinesin motor domain"/>
    <property type="match status" value="1"/>
</dbReference>
<dbReference type="InterPro" id="IPR047241">
    <property type="entry name" value="KIF11-like_kin_motor_dom"/>
</dbReference>
<keyword evidence="5 10" id="KW-0067">ATP-binding</keyword>
<evidence type="ECO:0000259" key="13">
    <source>
        <dbReference type="PROSITE" id="PS50067"/>
    </source>
</evidence>
<evidence type="ECO:0000256" key="1">
    <source>
        <dbReference type="ARBA" id="ARBA00004186"/>
    </source>
</evidence>
<dbReference type="GO" id="GO:0090307">
    <property type="term" value="P:mitotic spindle assembly"/>
    <property type="evidence" value="ECO:0007669"/>
    <property type="project" value="TreeGrafter"/>
</dbReference>
<dbReference type="GO" id="GO:0007018">
    <property type="term" value="P:microtubule-based movement"/>
    <property type="evidence" value="ECO:0007669"/>
    <property type="project" value="InterPro"/>
</dbReference>
<reference evidence="15" key="2">
    <citation type="submission" date="2022-03" db="EMBL/GenBank/DDBJ databases">
        <title>Draft title - Genomic analysis of global carrot germplasm unveils the trajectory of domestication and the origin of high carotenoid orange carrot.</title>
        <authorList>
            <person name="Iorizzo M."/>
            <person name="Ellison S."/>
            <person name="Senalik D."/>
            <person name="Macko-Podgorni A."/>
            <person name="Grzebelus D."/>
            <person name="Bostan H."/>
            <person name="Rolling W."/>
            <person name="Curaba J."/>
            <person name="Simon P."/>
        </authorList>
    </citation>
    <scope>NUCLEOTIDE SEQUENCE</scope>
    <source>
        <tissue evidence="15">Leaf</tissue>
    </source>
</reference>
<gene>
    <name evidence="14" type="ORF">DCAR_020867</name>
    <name evidence="15" type="ORF">DCAR_0625475</name>
</gene>
<evidence type="ECO:0000256" key="8">
    <source>
        <dbReference type="ARBA" id="ARBA00034704"/>
    </source>
</evidence>
<keyword evidence="6 10" id="KW-0505">Motor protein</keyword>
<name>A0A164WH14_DAUCS</name>
<evidence type="ECO:0000256" key="5">
    <source>
        <dbReference type="ARBA" id="ARBA00022840"/>
    </source>
</evidence>
<dbReference type="PROSITE" id="PS50067">
    <property type="entry name" value="KINESIN_MOTOR_2"/>
    <property type="match status" value="1"/>
</dbReference>
<evidence type="ECO:0000256" key="2">
    <source>
        <dbReference type="ARBA" id="ARBA00022490"/>
    </source>
</evidence>
<evidence type="ECO:0000313" key="16">
    <source>
        <dbReference type="Proteomes" id="UP000077755"/>
    </source>
</evidence>
<dbReference type="OrthoDB" id="3176171at2759"/>
<evidence type="ECO:0000256" key="9">
    <source>
        <dbReference type="ARBA" id="ARBA00046159"/>
    </source>
</evidence>
<dbReference type="GO" id="GO:0008017">
    <property type="term" value="F:microtubule binding"/>
    <property type="evidence" value="ECO:0007669"/>
    <property type="project" value="InterPro"/>
</dbReference>
<proteinExistence type="inferred from homology"/>
<evidence type="ECO:0000256" key="7">
    <source>
        <dbReference type="ARBA" id="ARBA00023212"/>
    </source>
</evidence>
<dbReference type="Gramene" id="KZM91768">
    <property type="protein sequence ID" value="KZM91768"/>
    <property type="gene ID" value="DCAR_020867"/>
</dbReference>
<keyword evidence="7" id="KW-0206">Cytoskeleton</keyword>
<dbReference type="CDD" id="cd01364">
    <property type="entry name" value="KISc_BimC_Eg5"/>
    <property type="match status" value="1"/>
</dbReference>
<dbReference type="Pfam" id="PF00225">
    <property type="entry name" value="Kinesin"/>
    <property type="match status" value="1"/>
</dbReference>
<dbReference type="PANTHER" id="PTHR47970">
    <property type="entry name" value="KINESIN-LIKE PROTEIN KIF11"/>
    <property type="match status" value="1"/>
</dbReference>
<feature type="compositionally biased region" description="Basic and acidic residues" evidence="12">
    <location>
        <begin position="20"/>
        <end position="30"/>
    </location>
</feature>
<evidence type="ECO:0000256" key="6">
    <source>
        <dbReference type="ARBA" id="ARBA00023175"/>
    </source>
</evidence>
<dbReference type="PRINTS" id="PR00380">
    <property type="entry name" value="KINESINHEAVY"/>
</dbReference>
<keyword evidence="3" id="KW-0493">Microtubule</keyword>
<accession>A0A164WH14</accession>
<keyword evidence="11" id="KW-0175">Coiled coil</keyword>
<feature type="region of interest" description="Disordered" evidence="12">
    <location>
        <begin position="1"/>
        <end position="41"/>
    </location>
</feature>
<dbReference type="EMBL" id="LNRQ01000006">
    <property type="protein sequence ID" value="KZM91768.1"/>
    <property type="molecule type" value="Genomic_DNA"/>
</dbReference>
<dbReference type="OMA" id="THSKLER"/>
<sequence length="1053" mass="118517">MSASRKRVNMSSSSSQTSRSSDKPARDLRSSKGNSSFKHQQRDGVNVQVVLRCRPLSDEEVKAKTPVAVSCDELKREVTVFQNMGAKQIDKTFVFDKVFDSNCRQKDLYDQIVAPMVNEALEGYNCTIFAYGQTGTGKTYTMQGQGRKDGKGGIHMDAGVIPRAVQHVFDILEAQKADYSIKVSFIELYNEEVTDLLAPAKGLKFSNDKNKKPVALMEYGNGAVFVKGIEEEVVYTADEIFNILEKGTAKMCTAETLVNKQSNRSHALFTVTIHIKECSSEGVELIKCGKLSLVDLAGSENILRSGAKEGRAREAGEINKSLLTLGRVINALVENSGHVPYRDSKLTRLLRDSLGGKTKTCIIATVSPSMHCLDETLCSLDYAHRAKNIKNRPEVNQKVVKSAMIKDLYTKIDRLKQELHVTREKNGIYIPHDCYHSEEAAKKAMAEKLRGMELSLEFKDKQLMELQELYIYQQQVTDSLKDNLEKVQRQLEESEQAFNGLEESCRQANDKVREKDYLIYNVLGSEKALTERALELRADLETATSEISRLFAELEKKNEMENGNKALIQNFHTQLAKQLKILHSAVEVSVKQQQDHFKDIERNTNFFVSEKDKATEELRLQLTKLKDIYGSGFKLLLNLAGELDGSSHSTLKNISSESSRQCSTFEDLITEVSSEANAVLNNLQSSLDSQEQSIASFSEQQHERHSKTYQTTQTVSRTILNFCKMLSTYISKVALIIEEEQKIEDQKLCALKKNYEEYADCEERQLLNMVAELLASSNARKKKLVQTAADDLQECSTIRTNKLQEEISNIQDCTYSAQEECTEYAKKFESQYLEDTTAVDIEKDKMDSGLLLCMKKAKMVSERWNQAYESLLSQQRSNVNSIDSIIKVSTESNQKLHAHLSTVALSTLEEANTANNNSLSYIEYLLGLDHKACQEIKSHTVPCQDDLRDMECAHSQKIVEISEISEKCLIEEYMAEDQSCSTKTNRPLTLPSIASIEDLRTPAFEELLNIFRGSDYSVKQPDRNIDKSTGTTEAAVTTAIKSIDSRYPLTATI</sequence>
<feature type="coiled-coil region" evidence="11">
    <location>
        <begin position="477"/>
        <end position="560"/>
    </location>
</feature>
<dbReference type="STRING" id="79200.A0A164WH14"/>
<dbReference type="PROSITE" id="PS00411">
    <property type="entry name" value="KINESIN_MOTOR_1"/>
    <property type="match status" value="1"/>
</dbReference>
<dbReference type="EMBL" id="CP093348">
    <property type="protein sequence ID" value="WOH06052.1"/>
    <property type="molecule type" value="Genomic_DNA"/>
</dbReference>
<dbReference type="GO" id="GO:0051231">
    <property type="term" value="P:spindle elongation"/>
    <property type="evidence" value="ECO:0007669"/>
    <property type="project" value="TreeGrafter"/>
</dbReference>
<evidence type="ECO:0000256" key="3">
    <source>
        <dbReference type="ARBA" id="ARBA00022701"/>
    </source>
</evidence>
<reference evidence="14" key="1">
    <citation type="journal article" date="2016" name="Nat. Genet.">
        <title>A high-quality carrot genome assembly provides new insights into carotenoid accumulation and asterid genome evolution.</title>
        <authorList>
            <person name="Iorizzo M."/>
            <person name="Ellison S."/>
            <person name="Senalik D."/>
            <person name="Zeng P."/>
            <person name="Satapoomin P."/>
            <person name="Huang J."/>
            <person name="Bowman M."/>
            <person name="Iovene M."/>
            <person name="Sanseverino W."/>
            <person name="Cavagnaro P."/>
            <person name="Yildiz M."/>
            <person name="Macko-Podgorni A."/>
            <person name="Moranska E."/>
            <person name="Grzebelus E."/>
            <person name="Grzebelus D."/>
            <person name="Ashrafi H."/>
            <person name="Zheng Z."/>
            <person name="Cheng S."/>
            <person name="Spooner D."/>
            <person name="Van Deynze A."/>
            <person name="Simon P."/>
        </authorList>
    </citation>
    <scope>NUCLEOTIDE SEQUENCE [LARGE SCALE GENOMIC DNA]</scope>
    <source>
        <tissue evidence="14">Leaf</tissue>
    </source>
</reference>
<evidence type="ECO:0000256" key="12">
    <source>
        <dbReference type="SAM" id="MobiDB-lite"/>
    </source>
</evidence>
<comment type="similarity">
    <text evidence="8">Belongs to the TRAFAC class myosin-kinesin ATPase superfamily. Kinesin family. KIN-5/BimC subfamily.</text>
</comment>
<dbReference type="InterPro" id="IPR027417">
    <property type="entry name" value="P-loop_NTPase"/>
</dbReference>
<dbReference type="AlphaFoldDB" id="A0A164WH14"/>
<evidence type="ECO:0000313" key="14">
    <source>
        <dbReference type="EMBL" id="KZM91768.1"/>
    </source>
</evidence>
<evidence type="ECO:0000313" key="15">
    <source>
        <dbReference type="EMBL" id="WOH06052.1"/>
    </source>
</evidence>
<dbReference type="GO" id="GO:0008574">
    <property type="term" value="F:plus-end-directed microtubule motor activity"/>
    <property type="evidence" value="ECO:0007669"/>
    <property type="project" value="TreeGrafter"/>
</dbReference>
<dbReference type="SMART" id="SM00129">
    <property type="entry name" value="KISc"/>
    <property type="match status" value="1"/>
</dbReference>
<organism evidence="14">
    <name type="scientific">Daucus carota subsp. sativus</name>
    <name type="common">Carrot</name>
    <dbReference type="NCBI Taxonomy" id="79200"/>
    <lineage>
        <taxon>Eukaryota</taxon>
        <taxon>Viridiplantae</taxon>
        <taxon>Streptophyta</taxon>
        <taxon>Embryophyta</taxon>
        <taxon>Tracheophyta</taxon>
        <taxon>Spermatophyta</taxon>
        <taxon>Magnoliopsida</taxon>
        <taxon>eudicotyledons</taxon>
        <taxon>Gunneridae</taxon>
        <taxon>Pentapetalae</taxon>
        <taxon>asterids</taxon>
        <taxon>campanulids</taxon>
        <taxon>Apiales</taxon>
        <taxon>Apiaceae</taxon>
        <taxon>Apioideae</taxon>
        <taxon>Scandiceae</taxon>
        <taxon>Daucinae</taxon>
        <taxon>Daucus</taxon>
        <taxon>Daucus sect. Daucus</taxon>
    </lineage>
</organism>
<comment type="function">
    <text evidence="9">Responsible for microtubule translocation. May be important for the organization of phragmoplast-specific arrays of microtubules. Plays an essential role in stabilizing the mitotic spindle. Required during mitotic cytokinesis.</text>
</comment>
<keyword evidence="2" id="KW-0963">Cytoplasm</keyword>
<dbReference type="InterPro" id="IPR047149">
    <property type="entry name" value="KIF11-like"/>
</dbReference>
<dbReference type="KEGG" id="dcr:108225607"/>
<dbReference type="SUPFAM" id="SSF52540">
    <property type="entry name" value="P-loop containing nucleoside triphosphate hydrolases"/>
    <property type="match status" value="1"/>
</dbReference>
<dbReference type="FunFam" id="3.40.850.10:FF:000019">
    <property type="entry name" value="Kinesin-like protein KIN-5D"/>
    <property type="match status" value="1"/>
</dbReference>